<accession>A0A160TGE6</accession>
<feature type="region of interest" description="Disordered" evidence="2">
    <location>
        <begin position="290"/>
        <end position="312"/>
    </location>
</feature>
<name>A0A160TGE6_9ZZZZ</name>
<feature type="region of interest" description="Disordered" evidence="2">
    <location>
        <begin position="124"/>
        <end position="153"/>
    </location>
</feature>
<organism evidence="3">
    <name type="scientific">hydrothermal vent metagenome</name>
    <dbReference type="NCBI Taxonomy" id="652676"/>
    <lineage>
        <taxon>unclassified sequences</taxon>
        <taxon>metagenomes</taxon>
        <taxon>ecological metagenomes</taxon>
    </lineage>
</organism>
<dbReference type="EMBL" id="CZQE01000021">
    <property type="protein sequence ID" value="CUS43243.1"/>
    <property type="molecule type" value="Genomic_DNA"/>
</dbReference>
<keyword evidence="1" id="KW-0175">Coiled coil</keyword>
<proteinExistence type="predicted"/>
<gene>
    <name evidence="3" type="ORF">MGWOODY_Smn3597</name>
</gene>
<feature type="coiled-coil region" evidence="1">
    <location>
        <begin position="715"/>
        <end position="742"/>
    </location>
</feature>
<sequence length="1139" mass="123413">MSLKPPSTIQDQLRFFHSMPGSGGIAKINDVTVQNSTQNEKHKTATGLHVIVDDQDQEQTLFGITSVPRETRLTSNAREKGWQKVAKLTVICDTLTVRCDWWLPECDLTIYARRIEFEGDGRIDTSPPGWATPKAQDSVGKTPGASGANGHAGGDASIYANEIVTPKGTSRKRIITDGLDGQGGGKGQNGADGKNASGYLYLSNGYVDRRSYTDSGMKTTVAVKLDKHGDRQVLGIRRIWKVAEFFEGSNNVEGTTVPPTNGEPSIAPGDSGNGGAAGKLVTNQPAIAKLWSGKPGKAGPRAPKATGGRGGQPRASVFYDCTYYHEFHLWGDDDNSKSAKVSFTEYSTKDGSDAEGKAGTDAAPIAEQVVETDAAIWLHPTLVPLTMGYIRESYLTEQRDEAKRLVDLYADAFLSPLPTANKAWKAKDGAYWRSIQTELATLAQRLASRLDYFGKPAGYTPLLSLSSSFQLYRMEVDMALEVLMFTSWVVEKQRSQAEGAESSEAAARLILKENAKLVEQIGGAEAKSAGLTQRIAALAKAQDGIQGKLDVTYTRLYNEASNDMAKKGQVKFAANLAAALCQVVPVGQPILGGVASMAADATDLLDKDPKDVMASLKTRLGDTVDAYKAAKKDADEVIKKAKDEAKELAGAEGGKKLSVADIKKLSETKPSAWSTVGKGLAPAASHLKKAYESMQLPQAEIEAQLAKLAAKDEAWKALSKEIKEVIEQRASVQEEVIQLGQQVGQGYADLADNMDSLAGLFDKEASARTRLLNANAFTAIEGMRNRARIALTEALYNLVRAFESSLLKSVEVNWSLDTLYEQVNTLLSDKPLHKWTDKEVRDRVATLKPLFKSNLADIRASLIKDVEKLDMVDRDVDLVIDGDTGGDPIELLNEGVSAEISTLRLGAVEPDWQRQMMADIRLNRIVFEGAPADLPDKGDVEIIIEIGELGIVRNDDQLYGLRLPVSLVKSYRYHFSNGTITKAQQSALAKDLMNLILDDADDRIKQKMAMPSAWTTLTLKAAFNLRGNKPAPKIRRIDLTMVVSSVKAKSKQIVLDLAASDGFSALALPALSADGFTETYRIFDGKQGDTEIRVAEAGAGTVLDHWLVSQGGKTVEKTGQSISLPIDRNTRVEAVFRPA</sequence>
<evidence type="ECO:0000256" key="2">
    <source>
        <dbReference type="SAM" id="MobiDB-lite"/>
    </source>
</evidence>
<feature type="coiled-coil region" evidence="1">
    <location>
        <begin position="624"/>
        <end position="651"/>
    </location>
</feature>
<dbReference type="AlphaFoldDB" id="A0A160TGE6"/>
<evidence type="ECO:0000256" key="1">
    <source>
        <dbReference type="SAM" id="Coils"/>
    </source>
</evidence>
<reference evidence="3" key="1">
    <citation type="submission" date="2015-10" db="EMBL/GenBank/DDBJ databases">
        <authorList>
            <person name="Gilbert D.G."/>
        </authorList>
    </citation>
    <scope>NUCLEOTIDE SEQUENCE</scope>
</reference>
<evidence type="ECO:0000313" key="3">
    <source>
        <dbReference type="EMBL" id="CUS43243.1"/>
    </source>
</evidence>
<protein>
    <submittedName>
        <fullName evidence="3">Cell surface protein</fullName>
    </submittedName>
</protein>